<dbReference type="GO" id="GO:0000160">
    <property type="term" value="P:phosphorelay signal transduction system"/>
    <property type="evidence" value="ECO:0007669"/>
    <property type="project" value="UniProtKB-KW"/>
</dbReference>
<organism evidence="10 11">
    <name type="scientific">Sedimenticola thiotaurini</name>
    <dbReference type="NCBI Taxonomy" id="1543721"/>
    <lineage>
        <taxon>Bacteria</taxon>
        <taxon>Pseudomonadati</taxon>
        <taxon>Pseudomonadota</taxon>
        <taxon>Gammaproteobacteria</taxon>
        <taxon>Chromatiales</taxon>
        <taxon>Sedimenticolaceae</taxon>
        <taxon>Sedimenticola</taxon>
    </lineage>
</organism>
<dbReference type="InterPro" id="IPR002078">
    <property type="entry name" value="Sigma_54_int"/>
</dbReference>
<keyword evidence="6" id="KW-0804">Transcription</keyword>
<evidence type="ECO:0000256" key="6">
    <source>
        <dbReference type="ARBA" id="ARBA00023163"/>
    </source>
</evidence>
<feature type="modified residue" description="4-aspartylphosphate" evidence="7">
    <location>
        <position position="50"/>
    </location>
</feature>
<accession>A0A558D311</accession>
<dbReference type="EMBL" id="VMRY01000034">
    <property type="protein sequence ID" value="TVT55407.1"/>
    <property type="molecule type" value="Genomic_DNA"/>
</dbReference>
<comment type="caution">
    <text evidence="10">The sequence shown here is derived from an EMBL/GenBank/DDBJ whole genome shotgun (WGS) entry which is preliminary data.</text>
</comment>
<reference evidence="10 11" key="1">
    <citation type="submission" date="2019-07" db="EMBL/GenBank/DDBJ databases">
        <title>The pathways for chlorine oxyanion respiration interact through the shared metabolite chlorate.</title>
        <authorList>
            <person name="Barnum T.P."/>
            <person name="Cheng Y."/>
            <person name="Hill K.A."/>
            <person name="Lucas L.N."/>
            <person name="Carlson H.K."/>
            <person name="Coates J.D."/>
        </authorList>
    </citation>
    <scope>NUCLEOTIDE SEQUENCE [LARGE SCALE GENOMIC DNA]</scope>
    <source>
        <strain evidence="10">BK-3</strain>
    </source>
</reference>
<keyword evidence="1 7" id="KW-0597">Phosphoprotein</keyword>
<dbReference type="PROSITE" id="PS50045">
    <property type="entry name" value="SIGMA54_INTERACT_4"/>
    <property type="match status" value="1"/>
</dbReference>
<dbReference type="InterPro" id="IPR011006">
    <property type="entry name" value="CheY-like_superfamily"/>
</dbReference>
<sequence>MIVLVDDDAAVRKATSQWLTLSGMSVKTFANAKEALQLISTQINGVVISDIKMPGMDGLEFAKRCAEIDPHLPVILITAHGDIQMAVKAMRDGAYDFIEKPVEPELLTDRIQRAWEKRQLIQENRKLRRMVDRGASLEHRLLGRSPPIRQLRQQIVQLAATPVDTVINGATGTGKELVAQCLHEWSPRAEGPFVAVNCGAIPETLFESELFGHEKGAFTGATEKRIGKIEYAMGGTLFLDEIESMPLKFQIKLLRVLQERKLERLGSNKVIDLNIWVIAATKVNLENASAAGDFREDLYYRFNVAELFIPRLNERQQDIPLLFDHFAQKAAYQFERPYMPPTDDDLASLIEYTWQGNVRQLKNIAERYVLGVGTTRSIRSLLGGNDATINASSSSGLNERVQQFEAQLIIQSLQKHKGNISEVMEDLALPRRTLNNKMIQYEIKRKDYH</sequence>
<proteinExistence type="predicted"/>
<name>A0A558D311_9GAMM</name>
<dbReference type="Gene3D" id="3.40.50.300">
    <property type="entry name" value="P-loop containing nucleotide triphosphate hydrolases"/>
    <property type="match status" value="1"/>
</dbReference>
<dbReference type="GO" id="GO:0043565">
    <property type="term" value="F:sequence-specific DNA binding"/>
    <property type="evidence" value="ECO:0007669"/>
    <property type="project" value="InterPro"/>
</dbReference>
<dbReference type="InterPro" id="IPR003593">
    <property type="entry name" value="AAA+_ATPase"/>
</dbReference>
<evidence type="ECO:0000259" key="8">
    <source>
        <dbReference type="PROSITE" id="PS50045"/>
    </source>
</evidence>
<dbReference type="Pfam" id="PF02954">
    <property type="entry name" value="HTH_8"/>
    <property type="match status" value="1"/>
</dbReference>
<dbReference type="SUPFAM" id="SSF52540">
    <property type="entry name" value="P-loop containing nucleoside triphosphate hydrolases"/>
    <property type="match status" value="1"/>
</dbReference>
<dbReference type="SUPFAM" id="SSF52172">
    <property type="entry name" value="CheY-like"/>
    <property type="match status" value="1"/>
</dbReference>
<dbReference type="PANTHER" id="PTHR32071">
    <property type="entry name" value="TRANSCRIPTIONAL REGULATORY PROTEIN"/>
    <property type="match status" value="1"/>
</dbReference>
<dbReference type="AlphaFoldDB" id="A0A558D311"/>
<keyword evidence="3" id="KW-0067">ATP-binding</keyword>
<keyword evidence="2" id="KW-0547">Nucleotide-binding</keyword>
<protein>
    <submittedName>
        <fullName evidence="10">Sigma-54-dependent Fis family transcriptional regulator</fullName>
    </submittedName>
</protein>
<keyword evidence="5" id="KW-0805">Transcription regulation</keyword>
<dbReference type="SMART" id="SM00448">
    <property type="entry name" value="REC"/>
    <property type="match status" value="1"/>
</dbReference>
<dbReference type="CDD" id="cd00009">
    <property type="entry name" value="AAA"/>
    <property type="match status" value="1"/>
</dbReference>
<evidence type="ECO:0000256" key="4">
    <source>
        <dbReference type="ARBA" id="ARBA00023012"/>
    </source>
</evidence>
<dbReference type="InterPro" id="IPR001789">
    <property type="entry name" value="Sig_transdc_resp-reg_receiver"/>
</dbReference>
<keyword evidence="4" id="KW-0902">Two-component regulatory system</keyword>
<evidence type="ECO:0000256" key="2">
    <source>
        <dbReference type="ARBA" id="ARBA00022741"/>
    </source>
</evidence>
<dbReference type="InterPro" id="IPR027417">
    <property type="entry name" value="P-loop_NTPase"/>
</dbReference>
<evidence type="ECO:0000256" key="7">
    <source>
        <dbReference type="PROSITE-ProRule" id="PRU00169"/>
    </source>
</evidence>
<dbReference type="Pfam" id="PF25601">
    <property type="entry name" value="AAA_lid_14"/>
    <property type="match status" value="1"/>
</dbReference>
<dbReference type="Gene3D" id="1.10.8.60">
    <property type="match status" value="1"/>
</dbReference>
<feature type="domain" description="Sigma-54 factor interaction" evidence="8">
    <location>
        <begin position="141"/>
        <end position="370"/>
    </location>
</feature>
<evidence type="ECO:0000256" key="5">
    <source>
        <dbReference type="ARBA" id="ARBA00023015"/>
    </source>
</evidence>
<dbReference type="GO" id="GO:0005524">
    <property type="term" value="F:ATP binding"/>
    <property type="evidence" value="ECO:0007669"/>
    <property type="project" value="UniProtKB-KW"/>
</dbReference>
<dbReference type="SMART" id="SM00382">
    <property type="entry name" value="AAA"/>
    <property type="match status" value="1"/>
</dbReference>
<dbReference type="Pfam" id="PF00072">
    <property type="entry name" value="Response_reg"/>
    <property type="match status" value="1"/>
</dbReference>
<dbReference type="SUPFAM" id="SSF46689">
    <property type="entry name" value="Homeodomain-like"/>
    <property type="match status" value="1"/>
</dbReference>
<dbReference type="GO" id="GO:0006355">
    <property type="term" value="P:regulation of DNA-templated transcription"/>
    <property type="evidence" value="ECO:0007669"/>
    <property type="project" value="InterPro"/>
</dbReference>
<evidence type="ECO:0000256" key="3">
    <source>
        <dbReference type="ARBA" id="ARBA00022840"/>
    </source>
</evidence>
<evidence type="ECO:0000256" key="1">
    <source>
        <dbReference type="ARBA" id="ARBA00022553"/>
    </source>
</evidence>
<evidence type="ECO:0000313" key="10">
    <source>
        <dbReference type="EMBL" id="TVT55407.1"/>
    </source>
</evidence>
<feature type="domain" description="Response regulatory" evidence="9">
    <location>
        <begin position="1"/>
        <end position="115"/>
    </location>
</feature>
<dbReference type="InterPro" id="IPR002197">
    <property type="entry name" value="HTH_Fis"/>
</dbReference>
<dbReference type="PANTHER" id="PTHR32071:SF57">
    <property type="entry name" value="C4-DICARBOXYLATE TRANSPORT TRANSCRIPTIONAL REGULATORY PROTEIN DCTD"/>
    <property type="match status" value="1"/>
</dbReference>
<dbReference type="CDD" id="cd17549">
    <property type="entry name" value="REC_DctD-like"/>
    <property type="match status" value="1"/>
</dbReference>
<evidence type="ECO:0000259" key="9">
    <source>
        <dbReference type="PROSITE" id="PS50110"/>
    </source>
</evidence>
<dbReference type="PROSITE" id="PS50110">
    <property type="entry name" value="RESPONSE_REGULATORY"/>
    <property type="match status" value="1"/>
</dbReference>
<dbReference type="Gene3D" id="1.10.10.60">
    <property type="entry name" value="Homeodomain-like"/>
    <property type="match status" value="1"/>
</dbReference>
<dbReference type="FunFam" id="3.40.50.300:FF:000006">
    <property type="entry name" value="DNA-binding transcriptional regulator NtrC"/>
    <property type="match status" value="1"/>
</dbReference>
<dbReference type="Proteomes" id="UP000317355">
    <property type="component" value="Unassembled WGS sequence"/>
</dbReference>
<dbReference type="InterPro" id="IPR009057">
    <property type="entry name" value="Homeodomain-like_sf"/>
</dbReference>
<evidence type="ECO:0000313" key="11">
    <source>
        <dbReference type="Proteomes" id="UP000317355"/>
    </source>
</evidence>
<dbReference type="Gene3D" id="3.40.50.2300">
    <property type="match status" value="1"/>
</dbReference>
<gene>
    <name evidence="10" type="ORF">FHK82_08365</name>
</gene>
<dbReference type="FunFam" id="3.40.50.2300:FF:000018">
    <property type="entry name" value="DNA-binding transcriptional regulator NtrC"/>
    <property type="match status" value="1"/>
</dbReference>
<dbReference type="InterPro" id="IPR058031">
    <property type="entry name" value="AAA_lid_NorR"/>
</dbReference>
<dbReference type="Pfam" id="PF00158">
    <property type="entry name" value="Sigma54_activat"/>
    <property type="match status" value="1"/>
</dbReference>